<dbReference type="EMBL" id="LCBL01000003">
    <property type="protein sequence ID" value="KKS08960.1"/>
    <property type="molecule type" value="Genomic_DNA"/>
</dbReference>
<keyword evidence="13" id="KW-0902">Two-component regulatory system</keyword>
<evidence type="ECO:0000256" key="6">
    <source>
        <dbReference type="ARBA" id="ARBA00022553"/>
    </source>
</evidence>
<evidence type="ECO:0000256" key="13">
    <source>
        <dbReference type="ARBA" id="ARBA00023012"/>
    </source>
</evidence>
<evidence type="ECO:0000259" key="17">
    <source>
        <dbReference type="PROSITE" id="PS50112"/>
    </source>
</evidence>
<dbReference type="PRINTS" id="PR00344">
    <property type="entry name" value="BCTRLSENSOR"/>
</dbReference>
<dbReference type="PANTHER" id="PTHR42878">
    <property type="entry name" value="TWO-COMPONENT HISTIDINE KINASE"/>
    <property type="match status" value="1"/>
</dbReference>
<dbReference type="InterPro" id="IPR003594">
    <property type="entry name" value="HATPase_dom"/>
</dbReference>
<dbReference type="NCBIfam" id="TIGR00229">
    <property type="entry name" value="sensory_box"/>
    <property type="match status" value="1"/>
</dbReference>
<evidence type="ECO:0000256" key="10">
    <source>
        <dbReference type="ARBA" id="ARBA00022777"/>
    </source>
</evidence>
<evidence type="ECO:0000313" key="19">
    <source>
        <dbReference type="Proteomes" id="UP000033869"/>
    </source>
</evidence>
<keyword evidence="10" id="KW-0418">Kinase</keyword>
<dbReference type="GO" id="GO:0030295">
    <property type="term" value="F:protein kinase activator activity"/>
    <property type="evidence" value="ECO:0007669"/>
    <property type="project" value="TreeGrafter"/>
</dbReference>
<name>A0A0G0W7M3_UNCC2</name>
<evidence type="ECO:0000256" key="4">
    <source>
        <dbReference type="ARBA" id="ARBA00012438"/>
    </source>
</evidence>
<accession>A0A0G0W7M3</accession>
<feature type="transmembrane region" description="Helical" evidence="15">
    <location>
        <begin position="97"/>
        <end position="116"/>
    </location>
</feature>
<proteinExistence type="predicted"/>
<dbReference type="InterPro" id="IPR003661">
    <property type="entry name" value="HisK_dim/P_dom"/>
</dbReference>
<dbReference type="InterPro" id="IPR050351">
    <property type="entry name" value="BphY/WalK/GraS-like"/>
</dbReference>
<dbReference type="PANTHER" id="PTHR42878:SF7">
    <property type="entry name" value="SENSOR HISTIDINE KINASE GLRK"/>
    <property type="match status" value="1"/>
</dbReference>
<evidence type="ECO:0000313" key="18">
    <source>
        <dbReference type="EMBL" id="KKS08960.1"/>
    </source>
</evidence>
<dbReference type="GO" id="GO:0000156">
    <property type="term" value="F:phosphorelay response regulator activity"/>
    <property type="evidence" value="ECO:0007669"/>
    <property type="project" value="TreeGrafter"/>
</dbReference>
<dbReference type="GO" id="GO:0005886">
    <property type="term" value="C:plasma membrane"/>
    <property type="evidence" value="ECO:0007669"/>
    <property type="project" value="UniProtKB-SubCell"/>
</dbReference>
<dbReference type="GO" id="GO:0000155">
    <property type="term" value="F:phosphorelay sensor kinase activity"/>
    <property type="evidence" value="ECO:0007669"/>
    <property type="project" value="InterPro"/>
</dbReference>
<comment type="catalytic activity">
    <reaction evidence="1">
        <text>ATP + protein L-histidine = ADP + protein N-phospho-L-histidine.</text>
        <dbReference type="EC" id="2.7.13.3"/>
    </reaction>
</comment>
<keyword evidence="9" id="KW-0547">Nucleotide-binding</keyword>
<dbReference type="CDD" id="cd00075">
    <property type="entry name" value="HATPase"/>
    <property type="match status" value="1"/>
</dbReference>
<keyword evidence="7" id="KW-0808">Transferase</keyword>
<dbReference type="InterPro" id="IPR036890">
    <property type="entry name" value="HATPase_C_sf"/>
</dbReference>
<dbReference type="SMART" id="SM00387">
    <property type="entry name" value="HATPase_c"/>
    <property type="match status" value="1"/>
</dbReference>
<dbReference type="SMART" id="SM00388">
    <property type="entry name" value="HisKA"/>
    <property type="match status" value="1"/>
</dbReference>
<dbReference type="Pfam" id="PF00512">
    <property type="entry name" value="HisKA"/>
    <property type="match status" value="1"/>
</dbReference>
<dbReference type="Gene3D" id="3.30.450.20">
    <property type="entry name" value="PAS domain"/>
    <property type="match status" value="1"/>
</dbReference>
<dbReference type="EC" id="2.7.13.3" evidence="4"/>
<dbReference type="InterPro" id="IPR005467">
    <property type="entry name" value="His_kinase_dom"/>
</dbReference>
<comment type="subcellular location">
    <subcellularLocation>
        <location evidence="3">Cell membrane</location>
    </subcellularLocation>
    <subcellularLocation>
        <location evidence="2">Membrane</location>
        <topology evidence="2">Multi-pass membrane protein</topology>
    </subcellularLocation>
</comment>
<dbReference type="InterPro" id="IPR000014">
    <property type="entry name" value="PAS"/>
</dbReference>
<dbReference type="InterPro" id="IPR004358">
    <property type="entry name" value="Sig_transdc_His_kin-like_C"/>
</dbReference>
<keyword evidence="6" id="KW-0597">Phosphoprotein</keyword>
<dbReference type="InterPro" id="IPR035965">
    <property type="entry name" value="PAS-like_dom_sf"/>
</dbReference>
<evidence type="ECO:0000256" key="8">
    <source>
        <dbReference type="ARBA" id="ARBA00022692"/>
    </source>
</evidence>
<reference evidence="18 19" key="1">
    <citation type="journal article" date="2015" name="Nature">
        <title>rRNA introns, odd ribosomes, and small enigmatic genomes across a large radiation of phyla.</title>
        <authorList>
            <person name="Brown C.T."/>
            <person name="Hug L.A."/>
            <person name="Thomas B.C."/>
            <person name="Sharon I."/>
            <person name="Castelle C.J."/>
            <person name="Singh A."/>
            <person name="Wilkins M.J."/>
            <person name="Williams K.H."/>
            <person name="Banfield J.F."/>
        </authorList>
    </citation>
    <scope>NUCLEOTIDE SEQUENCE [LARGE SCALE GENOMIC DNA]</scope>
</reference>
<dbReference type="CDD" id="cd00130">
    <property type="entry name" value="PAS"/>
    <property type="match status" value="1"/>
</dbReference>
<feature type="transmembrane region" description="Helical" evidence="15">
    <location>
        <begin position="162"/>
        <end position="179"/>
    </location>
</feature>
<dbReference type="Proteomes" id="UP000033869">
    <property type="component" value="Unassembled WGS sequence"/>
</dbReference>
<dbReference type="Gene3D" id="3.30.565.10">
    <property type="entry name" value="Histidine kinase-like ATPase, C-terminal domain"/>
    <property type="match status" value="1"/>
</dbReference>
<dbReference type="InterPro" id="IPR036097">
    <property type="entry name" value="HisK_dim/P_sf"/>
</dbReference>
<evidence type="ECO:0000256" key="11">
    <source>
        <dbReference type="ARBA" id="ARBA00022840"/>
    </source>
</evidence>
<keyword evidence="11" id="KW-0067">ATP-binding</keyword>
<dbReference type="CDD" id="cd06225">
    <property type="entry name" value="HAMP"/>
    <property type="match status" value="1"/>
</dbReference>
<dbReference type="PATRIC" id="fig|1618344.3.peg.658"/>
<dbReference type="PROSITE" id="PS50109">
    <property type="entry name" value="HIS_KIN"/>
    <property type="match status" value="1"/>
</dbReference>
<evidence type="ECO:0000256" key="9">
    <source>
        <dbReference type="ARBA" id="ARBA00022741"/>
    </source>
</evidence>
<feature type="transmembrane region" description="Helical" evidence="15">
    <location>
        <begin position="128"/>
        <end position="150"/>
    </location>
</feature>
<feature type="domain" description="Histidine kinase" evidence="16">
    <location>
        <begin position="731"/>
        <end position="950"/>
    </location>
</feature>
<gene>
    <name evidence="18" type="ORF">UU65_C0003G0015</name>
</gene>
<dbReference type="PROSITE" id="PS50112">
    <property type="entry name" value="PAS"/>
    <property type="match status" value="1"/>
</dbReference>
<evidence type="ECO:0000256" key="7">
    <source>
        <dbReference type="ARBA" id="ARBA00022679"/>
    </source>
</evidence>
<evidence type="ECO:0000256" key="12">
    <source>
        <dbReference type="ARBA" id="ARBA00022989"/>
    </source>
</evidence>
<feature type="transmembrane region" description="Helical" evidence="15">
    <location>
        <begin position="249"/>
        <end position="272"/>
    </location>
</feature>
<feature type="transmembrane region" description="Helical" evidence="15">
    <location>
        <begin position="9"/>
        <end position="29"/>
    </location>
</feature>
<dbReference type="FunFam" id="3.30.565.10:FF:000023">
    <property type="entry name" value="PAS domain-containing sensor histidine kinase"/>
    <property type="match status" value="1"/>
</dbReference>
<dbReference type="CDD" id="cd00082">
    <property type="entry name" value="HisKA"/>
    <property type="match status" value="1"/>
</dbReference>
<comment type="caution">
    <text evidence="18">The sequence shown here is derived from an EMBL/GenBank/DDBJ whole genome shotgun (WGS) entry which is preliminary data.</text>
</comment>
<dbReference type="SUPFAM" id="SSF47384">
    <property type="entry name" value="Homodimeric domain of signal transducing histidine kinase"/>
    <property type="match status" value="1"/>
</dbReference>
<dbReference type="GO" id="GO:0005524">
    <property type="term" value="F:ATP binding"/>
    <property type="evidence" value="ECO:0007669"/>
    <property type="project" value="UniProtKB-KW"/>
</dbReference>
<evidence type="ECO:0000259" key="16">
    <source>
        <dbReference type="PROSITE" id="PS50109"/>
    </source>
</evidence>
<evidence type="ECO:0000256" key="3">
    <source>
        <dbReference type="ARBA" id="ARBA00004236"/>
    </source>
</evidence>
<dbReference type="Pfam" id="PF02518">
    <property type="entry name" value="HATPase_c"/>
    <property type="match status" value="1"/>
</dbReference>
<organism evidence="18 19">
    <name type="scientific">candidate division CPR2 bacterium GW2011_GWC1_41_48</name>
    <dbReference type="NCBI Taxonomy" id="1618344"/>
    <lineage>
        <taxon>Bacteria</taxon>
        <taxon>Bacteria division CPR2</taxon>
    </lineage>
</organism>
<evidence type="ECO:0000256" key="2">
    <source>
        <dbReference type="ARBA" id="ARBA00004141"/>
    </source>
</evidence>
<protein>
    <recommendedName>
        <fullName evidence="4">histidine kinase</fullName>
        <ecNumber evidence="4">2.7.13.3</ecNumber>
    </recommendedName>
</protein>
<feature type="transmembrane region" description="Helical" evidence="15">
    <location>
        <begin position="498"/>
        <end position="517"/>
    </location>
</feature>
<feature type="transmembrane region" description="Helical" evidence="15">
    <location>
        <begin position="191"/>
        <end position="207"/>
    </location>
</feature>
<evidence type="ECO:0000256" key="1">
    <source>
        <dbReference type="ARBA" id="ARBA00000085"/>
    </source>
</evidence>
<feature type="transmembrane region" description="Helical" evidence="15">
    <location>
        <begin position="74"/>
        <end position="91"/>
    </location>
</feature>
<dbReference type="SUPFAM" id="SSF55874">
    <property type="entry name" value="ATPase domain of HSP90 chaperone/DNA topoisomerase II/histidine kinase"/>
    <property type="match status" value="1"/>
</dbReference>
<dbReference type="Gene3D" id="1.10.287.130">
    <property type="match status" value="1"/>
</dbReference>
<keyword evidence="14 15" id="KW-0472">Membrane</keyword>
<evidence type="ECO:0000256" key="14">
    <source>
        <dbReference type="ARBA" id="ARBA00023136"/>
    </source>
</evidence>
<dbReference type="SUPFAM" id="SSF55785">
    <property type="entry name" value="PYP-like sensor domain (PAS domain)"/>
    <property type="match status" value="1"/>
</dbReference>
<evidence type="ECO:0000256" key="15">
    <source>
        <dbReference type="SAM" id="Phobius"/>
    </source>
</evidence>
<dbReference type="Gene3D" id="6.10.340.10">
    <property type="match status" value="1"/>
</dbReference>
<keyword evidence="12 15" id="KW-1133">Transmembrane helix</keyword>
<dbReference type="SMART" id="SM00091">
    <property type="entry name" value="PAS"/>
    <property type="match status" value="1"/>
</dbReference>
<sequence length="951" mass="107168">MKLTFVSTFYGWIASVFMIFFAIIFAFNPVQVSQFLNSPPIPYSFALSIILLVDGLVCYYYHYLKYLRHNLRRFTWLPAVVIFYFLAFYSSRSIVNSPAAFMFFALGSLYLSLFLLNSFSLQTKKGIVNVGVLSTGVCAVIFGAIIFIYPDRYSVLPPSLNLIVKISAGGLFVSALMMLFSEAFRKKPFKFFYFSTGVLLFLLFSARAAKPEILQAALPFFVWLAIFFYQPFSKQEFLSNMGSIQRKSLSYIVLAVIIPLLLLSIILAQLLYKNQSDSVQQSIESLNNLEGLALAEHLKLHKADAEDLASKLQGTDLSKDSFQKVFDDTNFLAIGLDCVRYNSVISSQGQEILSTDPANSDFKREMLVRADGQDFALFFDNMMHLFQHFSKDGQDYYLYQSAVFNQGIKEALDKFRAANLELYILSDEGDLIYGLNRQGGDIHYSLLKNYDIKTDILVSDNNLIYKASSLPEFDNIKIVSAYPKEHLKEQLNLIRNTILNLALIAFVFGIIFAYFFAKSISDPILKLTTVMDIKKLNFNLPVLNKIALRPDEIGTLANYFNELYNRIIGALDDLKHENERVRDLLHHKSRLASQLRVEVGKLETLFGSIGDGIIVISSDNKVVMCNQAAEEMTGYKKEELLTKDLMSVFSFMNEKTGEEEASFYHGSIVKNKIWHGSDVLLKDSKDMELPISYTVSPLKNVHGNVSGGIFAFQDMTKERELDRAKTEFVSVAVHQLRGPLTAIKSSIEFIEERLKDTKDENARDVLEILSGSNERLIDLVNDMLNVIRLDSGKTKKEPVNIDMREVIGAVIKEFKLKAEDKGIRINVEIGSKPAVVFVDKDRLRDVIQNLVDNAIKYTPEQGNIAVLLQQLGKEFVLSIQDSGIGIPKFQQKSLFGKFFRATNAQASKIDGTGLGLYVAKQIVEQAGGKILVESEEAKGSTFTVTLPEVKE</sequence>
<dbReference type="Pfam" id="PF13426">
    <property type="entry name" value="PAS_9"/>
    <property type="match status" value="1"/>
</dbReference>
<dbReference type="GO" id="GO:0007234">
    <property type="term" value="P:osmosensory signaling via phosphorelay pathway"/>
    <property type="evidence" value="ECO:0007669"/>
    <property type="project" value="TreeGrafter"/>
</dbReference>
<keyword evidence="5" id="KW-1003">Cell membrane</keyword>
<evidence type="ECO:0000256" key="5">
    <source>
        <dbReference type="ARBA" id="ARBA00022475"/>
    </source>
</evidence>
<feature type="domain" description="PAS" evidence="17">
    <location>
        <begin position="598"/>
        <end position="671"/>
    </location>
</feature>
<keyword evidence="8 15" id="KW-0812">Transmembrane</keyword>
<dbReference type="AlphaFoldDB" id="A0A0G0W7M3"/>
<feature type="transmembrane region" description="Helical" evidence="15">
    <location>
        <begin position="41"/>
        <end position="62"/>
    </location>
</feature>